<name>A0A5C3M395_9AGAR</name>
<feature type="domain" description="F-box" evidence="1">
    <location>
        <begin position="20"/>
        <end position="57"/>
    </location>
</feature>
<sequence length="460" mass="51604">MVGLDPQSESVATAPSSTDINALPKELLDIVFQHLRSAHRPSLLACSLVCHSWSIASRRKLFEVIVIQCPTTLPSPALKGGRFFSLKKNVGKLLQPMKSSKTSSVQHNPNEKLYHILQAYPHTAIYPSSFHLPLLCYDRGTKGDDYHNWVYQILPLLGNLSSLTIYRLGPPSSAVAWDLIHPYLSGAVQSLLKSSKLKSLSISSVSRFPLSLLSTSGSRRLKTLTLQWADFEDLADSGSLDDSLGAVEQPRMQQIDSLTVLLHYSSLAILAEWLSSSTSGISLYTLTSIDITTNSLRGQSSIWKILQLCASSVEVVKIRFPPDRTDPHNSYPFSFRELQKLQRVDISFSKLDCLKWRTNNLLLHLDGPLPKVLPIFCSLLEAGHINKILINFRRFIGDYLREQLTLYEELDVILAQHELKDLREVIVVVATPELVAEVRPRFKRLQERNSGILTLQIESI</sequence>
<dbReference type="EMBL" id="ML213600">
    <property type="protein sequence ID" value="TFK39297.1"/>
    <property type="molecule type" value="Genomic_DNA"/>
</dbReference>
<keyword evidence="3" id="KW-1185">Reference proteome</keyword>
<dbReference type="Proteomes" id="UP000308652">
    <property type="component" value="Unassembled WGS sequence"/>
</dbReference>
<dbReference type="InterPro" id="IPR036047">
    <property type="entry name" value="F-box-like_dom_sf"/>
</dbReference>
<organism evidence="2 3">
    <name type="scientific">Crucibulum laeve</name>
    <dbReference type="NCBI Taxonomy" id="68775"/>
    <lineage>
        <taxon>Eukaryota</taxon>
        <taxon>Fungi</taxon>
        <taxon>Dikarya</taxon>
        <taxon>Basidiomycota</taxon>
        <taxon>Agaricomycotina</taxon>
        <taxon>Agaricomycetes</taxon>
        <taxon>Agaricomycetidae</taxon>
        <taxon>Agaricales</taxon>
        <taxon>Agaricineae</taxon>
        <taxon>Nidulariaceae</taxon>
        <taxon>Crucibulum</taxon>
    </lineage>
</organism>
<dbReference type="InterPro" id="IPR001810">
    <property type="entry name" value="F-box_dom"/>
</dbReference>
<gene>
    <name evidence="2" type="ORF">BDQ12DRAFT_712387</name>
</gene>
<proteinExistence type="predicted"/>
<protein>
    <recommendedName>
        <fullName evidence="1">F-box domain-containing protein</fullName>
    </recommendedName>
</protein>
<dbReference type="OrthoDB" id="2921803at2759"/>
<evidence type="ECO:0000313" key="3">
    <source>
        <dbReference type="Proteomes" id="UP000308652"/>
    </source>
</evidence>
<dbReference type="AlphaFoldDB" id="A0A5C3M395"/>
<accession>A0A5C3M395</accession>
<dbReference type="Pfam" id="PF12937">
    <property type="entry name" value="F-box-like"/>
    <property type="match status" value="1"/>
</dbReference>
<evidence type="ECO:0000259" key="1">
    <source>
        <dbReference type="Pfam" id="PF12937"/>
    </source>
</evidence>
<evidence type="ECO:0000313" key="2">
    <source>
        <dbReference type="EMBL" id="TFK39297.1"/>
    </source>
</evidence>
<dbReference type="Gene3D" id="1.20.1280.50">
    <property type="match status" value="1"/>
</dbReference>
<reference evidence="2 3" key="1">
    <citation type="journal article" date="2019" name="Nat. Ecol. Evol.">
        <title>Megaphylogeny resolves global patterns of mushroom evolution.</title>
        <authorList>
            <person name="Varga T."/>
            <person name="Krizsan K."/>
            <person name="Foldi C."/>
            <person name="Dima B."/>
            <person name="Sanchez-Garcia M."/>
            <person name="Sanchez-Ramirez S."/>
            <person name="Szollosi G.J."/>
            <person name="Szarkandi J.G."/>
            <person name="Papp V."/>
            <person name="Albert L."/>
            <person name="Andreopoulos W."/>
            <person name="Angelini C."/>
            <person name="Antonin V."/>
            <person name="Barry K.W."/>
            <person name="Bougher N.L."/>
            <person name="Buchanan P."/>
            <person name="Buyck B."/>
            <person name="Bense V."/>
            <person name="Catcheside P."/>
            <person name="Chovatia M."/>
            <person name="Cooper J."/>
            <person name="Damon W."/>
            <person name="Desjardin D."/>
            <person name="Finy P."/>
            <person name="Geml J."/>
            <person name="Haridas S."/>
            <person name="Hughes K."/>
            <person name="Justo A."/>
            <person name="Karasinski D."/>
            <person name="Kautmanova I."/>
            <person name="Kiss B."/>
            <person name="Kocsube S."/>
            <person name="Kotiranta H."/>
            <person name="LaButti K.M."/>
            <person name="Lechner B.E."/>
            <person name="Liimatainen K."/>
            <person name="Lipzen A."/>
            <person name="Lukacs Z."/>
            <person name="Mihaltcheva S."/>
            <person name="Morgado L.N."/>
            <person name="Niskanen T."/>
            <person name="Noordeloos M.E."/>
            <person name="Ohm R.A."/>
            <person name="Ortiz-Santana B."/>
            <person name="Ovrebo C."/>
            <person name="Racz N."/>
            <person name="Riley R."/>
            <person name="Savchenko A."/>
            <person name="Shiryaev A."/>
            <person name="Soop K."/>
            <person name="Spirin V."/>
            <person name="Szebenyi C."/>
            <person name="Tomsovsky M."/>
            <person name="Tulloss R.E."/>
            <person name="Uehling J."/>
            <person name="Grigoriev I.V."/>
            <person name="Vagvolgyi C."/>
            <person name="Papp T."/>
            <person name="Martin F.M."/>
            <person name="Miettinen O."/>
            <person name="Hibbett D.S."/>
            <person name="Nagy L.G."/>
        </authorList>
    </citation>
    <scope>NUCLEOTIDE SEQUENCE [LARGE SCALE GENOMIC DNA]</scope>
    <source>
        <strain evidence="2 3">CBS 166.37</strain>
    </source>
</reference>
<dbReference type="SUPFAM" id="SSF81383">
    <property type="entry name" value="F-box domain"/>
    <property type="match status" value="1"/>
</dbReference>